<dbReference type="InterPro" id="IPR009072">
    <property type="entry name" value="Histone-fold"/>
</dbReference>
<dbReference type="SUPFAM" id="SSF47113">
    <property type="entry name" value="Histone-fold"/>
    <property type="match status" value="1"/>
</dbReference>
<comment type="caution">
    <text evidence="4">The sequence shown here is derived from an EMBL/GenBank/DDBJ whole genome shotgun (WGS) entry which is preliminary data.</text>
</comment>
<evidence type="ECO:0000313" key="4">
    <source>
        <dbReference type="EMBL" id="CAI8001799.1"/>
    </source>
</evidence>
<keyword evidence="5" id="KW-1185">Reference proteome</keyword>
<evidence type="ECO:0000256" key="3">
    <source>
        <dbReference type="SAM" id="MobiDB-lite"/>
    </source>
</evidence>
<dbReference type="EMBL" id="CASHTH010000454">
    <property type="protein sequence ID" value="CAI8001799.1"/>
    <property type="molecule type" value="Genomic_DNA"/>
</dbReference>
<dbReference type="GO" id="GO:0046982">
    <property type="term" value="F:protein heterodimerization activity"/>
    <property type="evidence" value="ECO:0007669"/>
    <property type="project" value="InterPro"/>
</dbReference>
<dbReference type="PANTHER" id="PTHR10252">
    <property type="entry name" value="HISTONE-LIKE TRANSCRIPTION FACTOR CCAAT-RELATED"/>
    <property type="match status" value="1"/>
</dbReference>
<feature type="compositionally biased region" description="Low complexity" evidence="3">
    <location>
        <begin position="196"/>
        <end position="215"/>
    </location>
</feature>
<keyword evidence="2" id="KW-0539">Nucleus</keyword>
<evidence type="ECO:0000256" key="1">
    <source>
        <dbReference type="ARBA" id="ARBA00004123"/>
    </source>
</evidence>
<name>A0AA35W0D2_GEOBA</name>
<evidence type="ECO:0000313" key="5">
    <source>
        <dbReference type="Proteomes" id="UP001174909"/>
    </source>
</evidence>
<feature type="region of interest" description="Disordered" evidence="3">
    <location>
        <begin position="77"/>
        <end position="143"/>
    </location>
</feature>
<dbReference type="GO" id="GO:0017054">
    <property type="term" value="C:negative cofactor 2 complex"/>
    <property type="evidence" value="ECO:0007669"/>
    <property type="project" value="TreeGrafter"/>
</dbReference>
<dbReference type="AlphaFoldDB" id="A0AA35W0D2"/>
<dbReference type="GO" id="GO:0016251">
    <property type="term" value="F:RNA polymerase II general transcription initiation factor activity"/>
    <property type="evidence" value="ECO:0007669"/>
    <property type="project" value="TreeGrafter"/>
</dbReference>
<accession>A0AA35W0D2</accession>
<dbReference type="InterPro" id="IPR050568">
    <property type="entry name" value="Transcr_DNA_Rep_Reg"/>
</dbReference>
<comment type="subcellular location">
    <subcellularLocation>
        <location evidence="1">Nucleus</location>
    </subcellularLocation>
</comment>
<protein>
    <submittedName>
        <fullName evidence="4">Dr1-associated corepressor</fullName>
    </submittedName>
</protein>
<dbReference type="Proteomes" id="UP001174909">
    <property type="component" value="Unassembled WGS sequence"/>
</dbReference>
<feature type="compositionally biased region" description="Low complexity" evidence="3">
    <location>
        <begin position="157"/>
        <end position="172"/>
    </location>
</feature>
<gene>
    <name evidence="4" type="ORF">GBAR_LOCUS3263</name>
</gene>
<organism evidence="4 5">
    <name type="scientific">Geodia barretti</name>
    <name type="common">Barrett's horny sponge</name>
    <dbReference type="NCBI Taxonomy" id="519541"/>
    <lineage>
        <taxon>Eukaryota</taxon>
        <taxon>Metazoa</taxon>
        <taxon>Porifera</taxon>
        <taxon>Demospongiae</taxon>
        <taxon>Heteroscleromorpha</taxon>
        <taxon>Tetractinellida</taxon>
        <taxon>Astrophorina</taxon>
        <taxon>Geodiidae</taxon>
        <taxon>Geodia</taxon>
    </lineage>
</organism>
<dbReference type="PANTHER" id="PTHR10252:SF5">
    <property type="entry name" value="DR1-ASSOCIATED COREPRESSOR"/>
    <property type="match status" value="1"/>
</dbReference>
<sequence>MAADAERGNYKALNPVFTVCTSARAVEIFLQALLTRGADYAATRNAKTLTVGHLKHCIEQEKQWDFLRELTAKISDVTAQEDSEEATGPKRGRKRKGSPLPGSSSASGAGRGRRKQKATTAKAAVTDADEASGSSEEGTSAAHVASRGMFSDYFNKASSSSRSSSVASASPSVGQNSRQQAQASTSSTPHPPTAAPPSLLSLPSSSHLPSLTPSSDSATPANVDLPAMTAGLHRHLPGARPANEEEEEEDYDDE</sequence>
<reference evidence="4" key="1">
    <citation type="submission" date="2023-03" db="EMBL/GenBank/DDBJ databases">
        <authorList>
            <person name="Steffen K."/>
            <person name="Cardenas P."/>
        </authorList>
    </citation>
    <scope>NUCLEOTIDE SEQUENCE</scope>
</reference>
<feature type="region of interest" description="Disordered" evidence="3">
    <location>
        <begin position="155"/>
        <end position="254"/>
    </location>
</feature>
<feature type="compositionally biased region" description="Low complexity" evidence="3">
    <location>
        <begin position="98"/>
        <end position="108"/>
    </location>
</feature>
<feature type="compositionally biased region" description="Acidic residues" evidence="3">
    <location>
        <begin position="244"/>
        <end position="254"/>
    </location>
</feature>
<feature type="compositionally biased region" description="Low complexity" evidence="3">
    <location>
        <begin position="118"/>
        <end position="142"/>
    </location>
</feature>
<proteinExistence type="predicted"/>
<dbReference type="GO" id="GO:0001046">
    <property type="term" value="F:core promoter sequence-specific DNA binding"/>
    <property type="evidence" value="ECO:0007669"/>
    <property type="project" value="TreeGrafter"/>
</dbReference>
<dbReference type="Gene3D" id="1.10.20.10">
    <property type="entry name" value="Histone, subunit A"/>
    <property type="match status" value="1"/>
</dbReference>
<feature type="compositionally biased region" description="Low complexity" evidence="3">
    <location>
        <begin position="179"/>
        <end position="188"/>
    </location>
</feature>
<evidence type="ECO:0000256" key="2">
    <source>
        <dbReference type="ARBA" id="ARBA00023242"/>
    </source>
</evidence>